<organism evidence="6 7">
    <name type="scientific">Microseira wollei NIES-4236</name>
    <dbReference type="NCBI Taxonomy" id="2530354"/>
    <lineage>
        <taxon>Bacteria</taxon>
        <taxon>Bacillati</taxon>
        <taxon>Cyanobacteriota</taxon>
        <taxon>Cyanophyceae</taxon>
        <taxon>Oscillatoriophycideae</taxon>
        <taxon>Aerosakkonematales</taxon>
        <taxon>Aerosakkonemataceae</taxon>
        <taxon>Microseira</taxon>
    </lineage>
</organism>
<dbReference type="PROSITE" id="PS00622">
    <property type="entry name" value="HTH_LUXR_1"/>
    <property type="match status" value="1"/>
</dbReference>
<accession>A0AAV3XNK2</accession>
<dbReference type="Gene3D" id="1.10.10.10">
    <property type="entry name" value="Winged helix-like DNA-binding domain superfamily/Winged helix DNA-binding domain"/>
    <property type="match status" value="1"/>
</dbReference>
<protein>
    <submittedName>
        <fullName evidence="6">ATP-dependent transcriptional regulator</fullName>
    </submittedName>
</protein>
<proteinExistence type="predicted"/>
<dbReference type="PANTHER" id="PTHR44688:SF16">
    <property type="entry name" value="DNA-BINDING TRANSCRIPTIONAL ACTIVATOR DEVR_DOSR"/>
    <property type="match status" value="1"/>
</dbReference>
<dbReference type="InterPro" id="IPR016032">
    <property type="entry name" value="Sig_transdc_resp-reg_C-effctor"/>
</dbReference>
<comment type="caution">
    <text evidence="6">The sequence shown here is derived from an EMBL/GenBank/DDBJ whole genome shotgun (WGS) entry which is preliminary data.</text>
</comment>
<keyword evidence="3" id="KW-0804">Transcription</keyword>
<dbReference type="InterPro" id="IPR036388">
    <property type="entry name" value="WH-like_DNA-bd_sf"/>
</dbReference>
<dbReference type="Pfam" id="PF00196">
    <property type="entry name" value="GerE"/>
    <property type="match status" value="1"/>
</dbReference>
<dbReference type="InterPro" id="IPR000792">
    <property type="entry name" value="Tscrpt_reg_LuxR_C"/>
</dbReference>
<feature type="coiled-coil region" evidence="4">
    <location>
        <begin position="144"/>
        <end position="171"/>
    </location>
</feature>
<gene>
    <name evidence="6" type="ORF">MiSe_81030</name>
</gene>
<name>A0AAV3XNK2_9CYAN</name>
<dbReference type="Proteomes" id="UP001050975">
    <property type="component" value="Unassembled WGS sequence"/>
</dbReference>
<evidence type="ECO:0000313" key="6">
    <source>
        <dbReference type="EMBL" id="GET43281.1"/>
    </source>
</evidence>
<dbReference type="GO" id="GO:0003677">
    <property type="term" value="F:DNA binding"/>
    <property type="evidence" value="ECO:0007669"/>
    <property type="project" value="UniProtKB-KW"/>
</dbReference>
<dbReference type="PANTHER" id="PTHR44688">
    <property type="entry name" value="DNA-BINDING TRANSCRIPTIONAL ACTIVATOR DEVR_DOSR"/>
    <property type="match status" value="1"/>
</dbReference>
<evidence type="ECO:0000256" key="3">
    <source>
        <dbReference type="ARBA" id="ARBA00023163"/>
    </source>
</evidence>
<evidence type="ECO:0000256" key="2">
    <source>
        <dbReference type="ARBA" id="ARBA00023125"/>
    </source>
</evidence>
<evidence type="ECO:0000313" key="7">
    <source>
        <dbReference type="Proteomes" id="UP001050975"/>
    </source>
</evidence>
<dbReference type="SUPFAM" id="SSF46894">
    <property type="entry name" value="C-terminal effector domain of the bipartite response regulators"/>
    <property type="match status" value="1"/>
</dbReference>
<dbReference type="PRINTS" id="PR00038">
    <property type="entry name" value="HTHLUXR"/>
</dbReference>
<sequence length="221" mass="25624">MTVHTLPIASEGTRILNSCWDRRNFNEEVSQPKPATFDWSWQILAESLREGLMIISRNVKPVYVNRQAKELCQALAEIDRTWAGLPEVVSEICHKLIKNGNASDQPVILECQAAGEQTIRVRASWLNSDASDDSRGTGRLQYILVFLENRNEILQEELQFEQQKYQFTDREMEIWSLLRQDYSYQEIAATLHISLNTVKTHVKNIYAKKRWNQGQEKNLVS</sequence>
<dbReference type="PROSITE" id="PS50043">
    <property type="entry name" value="HTH_LUXR_2"/>
    <property type="match status" value="1"/>
</dbReference>
<keyword evidence="4" id="KW-0175">Coiled coil</keyword>
<keyword evidence="7" id="KW-1185">Reference proteome</keyword>
<dbReference type="AlphaFoldDB" id="A0AAV3XNK2"/>
<feature type="domain" description="HTH luxR-type" evidence="5">
    <location>
        <begin position="161"/>
        <end position="221"/>
    </location>
</feature>
<keyword evidence="2" id="KW-0238">DNA-binding</keyword>
<evidence type="ECO:0000256" key="4">
    <source>
        <dbReference type="SAM" id="Coils"/>
    </source>
</evidence>
<dbReference type="EMBL" id="BLAY01000212">
    <property type="protein sequence ID" value="GET43281.1"/>
    <property type="molecule type" value="Genomic_DNA"/>
</dbReference>
<evidence type="ECO:0000259" key="5">
    <source>
        <dbReference type="PROSITE" id="PS50043"/>
    </source>
</evidence>
<reference evidence="6" key="1">
    <citation type="submission" date="2019-10" db="EMBL/GenBank/DDBJ databases">
        <title>Draft genome sequece of Microseira wollei NIES-4236.</title>
        <authorList>
            <person name="Yamaguchi H."/>
            <person name="Suzuki S."/>
            <person name="Kawachi M."/>
        </authorList>
    </citation>
    <scope>NUCLEOTIDE SEQUENCE</scope>
    <source>
        <strain evidence="6">NIES-4236</strain>
    </source>
</reference>
<dbReference type="GO" id="GO:0006355">
    <property type="term" value="P:regulation of DNA-templated transcription"/>
    <property type="evidence" value="ECO:0007669"/>
    <property type="project" value="InterPro"/>
</dbReference>
<keyword evidence="1" id="KW-0805">Transcription regulation</keyword>
<dbReference type="RefSeq" id="WP_226591939.1">
    <property type="nucleotide sequence ID" value="NZ_BLAY01000212.1"/>
</dbReference>
<dbReference type="CDD" id="cd06170">
    <property type="entry name" value="LuxR_C_like"/>
    <property type="match status" value="1"/>
</dbReference>
<evidence type="ECO:0000256" key="1">
    <source>
        <dbReference type="ARBA" id="ARBA00023015"/>
    </source>
</evidence>
<dbReference type="SMART" id="SM00421">
    <property type="entry name" value="HTH_LUXR"/>
    <property type="match status" value="1"/>
</dbReference>